<keyword evidence="1" id="KW-0472">Membrane</keyword>
<dbReference type="SUPFAM" id="SSF52833">
    <property type="entry name" value="Thioredoxin-like"/>
    <property type="match status" value="1"/>
</dbReference>
<accession>A0A4V2Q1N1</accession>
<dbReference type="Proteomes" id="UP000294545">
    <property type="component" value="Unassembled WGS sequence"/>
</dbReference>
<keyword evidence="3" id="KW-1185">Reference proteome</keyword>
<dbReference type="CDD" id="cd02947">
    <property type="entry name" value="TRX_family"/>
    <property type="match status" value="1"/>
</dbReference>
<dbReference type="EMBL" id="SMGQ01000011">
    <property type="protein sequence ID" value="TCK98281.1"/>
    <property type="molecule type" value="Genomic_DNA"/>
</dbReference>
<evidence type="ECO:0008006" key="4">
    <source>
        <dbReference type="Google" id="ProtNLM"/>
    </source>
</evidence>
<keyword evidence="1" id="KW-1133">Transmembrane helix</keyword>
<keyword evidence="1" id="KW-0812">Transmembrane</keyword>
<dbReference type="AlphaFoldDB" id="A0A4V2Q1N1"/>
<organism evidence="2 3">
    <name type="scientific">Natranaerovirga hydrolytica</name>
    <dbReference type="NCBI Taxonomy" id="680378"/>
    <lineage>
        <taxon>Bacteria</taxon>
        <taxon>Bacillati</taxon>
        <taxon>Bacillota</taxon>
        <taxon>Clostridia</taxon>
        <taxon>Lachnospirales</taxon>
        <taxon>Natranaerovirgaceae</taxon>
        <taxon>Natranaerovirga</taxon>
    </lineage>
</organism>
<dbReference type="Gene3D" id="3.40.30.10">
    <property type="entry name" value="Glutaredoxin"/>
    <property type="match status" value="1"/>
</dbReference>
<sequence length="233" mass="26761">MTEENKNNELITVIGLILSISFFLMSVYINIRNGYARDAGYYVTGFFGNGIWVLLLSSFISAIYFLVIQHIKNNLFTRVSSVIVIVILLIYGLTITIGWFHSYNELKKGSSFPNTTSITLEKLEQIIDTEDQSLIYIGRPSCPVCEYIRPYFIHYIDTENIEVFYYDTSQDRNSRPEKINEILGSINVESIPMTLCIENGTVIRAFSGKNMVANMKEYFESEEGLQFLKKIKD</sequence>
<dbReference type="Pfam" id="PF20207">
    <property type="entry name" value="DUF6568"/>
    <property type="match status" value="1"/>
</dbReference>
<feature type="transmembrane region" description="Helical" evidence="1">
    <location>
        <begin position="12"/>
        <end position="29"/>
    </location>
</feature>
<feature type="transmembrane region" description="Helical" evidence="1">
    <location>
        <begin position="79"/>
        <end position="100"/>
    </location>
</feature>
<dbReference type="InterPro" id="IPR036249">
    <property type="entry name" value="Thioredoxin-like_sf"/>
</dbReference>
<reference evidence="2 3" key="1">
    <citation type="submission" date="2019-03" db="EMBL/GenBank/DDBJ databases">
        <title>Genomic Encyclopedia of Type Strains, Phase IV (KMG-IV): sequencing the most valuable type-strain genomes for metagenomic binning, comparative biology and taxonomic classification.</title>
        <authorList>
            <person name="Goeker M."/>
        </authorList>
    </citation>
    <scope>NUCLEOTIDE SEQUENCE [LARGE SCALE GENOMIC DNA]</scope>
    <source>
        <strain evidence="2 3">DSM 24176</strain>
    </source>
</reference>
<name>A0A4V2Q1N1_9FIRM</name>
<feature type="transmembrane region" description="Helical" evidence="1">
    <location>
        <begin position="41"/>
        <end position="67"/>
    </location>
</feature>
<dbReference type="RefSeq" id="WP_132280571.1">
    <property type="nucleotide sequence ID" value="NZ_SMGQ01000011.1"/>
</dbReference>
<proteinExistence type="predicted"/>
<evidence type="ECO:0000313" key="3">
    <source>
        <dbReference type="Proteomes" id="UP000294545"/>
    </source>
</evidence>
<evidence type="ECO:0000256" key="1">
    <source>
        <dbReference type="SAM" id="Phobius"/>
    </source>
</evidence>
<dbReference type="OrthoDB" id="9792987at2"/>
<comment type="caution">
    <text evidence="2">The sequence shown here is derived from an EMBL/GenBank/DDBJ whole genome shotgun (WGS) entry which is preliminary data.</text>
</comment>
<gene>
    <name evidence="2" type="ORF">EDC19_0701</name>
</gene>
<evidence type="ECO:0000313" key="2">
    <source>
        <dbReference type="EMBL" id="TCK98281.1"/>
    </source>
</evidence>
<dbReference type="InterPro" id="IPR046698">
    <property type="entry name" value="PedC-like"/>
</dbReference>
<protein>
    <recommendedName>
        <fullName evidence="4">Bacteriocin transport accessory protein</fullName>
    </recommendedName>
</protein>